<feature type="compositionally biased region" description="Gly residues" evidence="2">
    <location>
        <begin position="43"/>
        <end position="72"/>
    </location>
</feature>
<dbReference type="PANTHER" id="PTHR12374:SF20">
    <property type="entry name" value="TRANSCRIPTIONAL ADAPTER 2-ALPHA"/>
    <property type="match status" value="1"/>
</dbReference>
<gene>
    <name evidence="4" type="ORF">Cvel_16886</name>
</gene>
<dbReference type="Gene3D" id="1.10.10.10">
    <property type="entry name" value="Winged helix-like DNA-binding domain superfamily/Winged helix DNA-binding domain"/>
    <property type="match status" value="1"/>
</dbReference>
<dbReference type="PANTHER" id="PTHR12374">
    <property type="entry name" value="TRANSCRIPTIONAL ADAPTOR 2 ADA2 -RELATED"/>
    <property type="match status" value="1"/>
</dbReference>
<dbReference type="GO" id="GO:0005634">
    <property type="term" value="C:nucleus"/>
    <property type="evidence" value="ECO:0007669"/>
    <property type="project" value="TreeGrafter"/>
</dbReference>
<evidence type="ECO:0000256" key="1">
    <source>
        <dbReference type="SAM" id="Coils"/>
    </source>
</evidence>
<dbReference type="VEuPathDB" id="CryptoDB:Cvel_16886"/>
<dbReference type="Pfam" id="PF22941">
    <property type="entry name" value="TADA2A-like_3rd"/>
    <property type="match status" value="1"/>
</dbReference>
<feature type="compositionally biased region" description="Low complexity" evidence="2">
    <location>
        <begin position="101"/>
        <end position="129"/>
    </location>
</feature>
<feature type="coiled-coil region" evidence="1">
    <location>
        <begin position="526"/>
        <end position="553"/>
    </location>
</feature>
<evidence type="ECO:0000256" key="2">
    <source>
        <dbReference type="SAM" id="MobiDB-lite"/>
    </source>
</evidence>
<proteinExistence type="predicted"/>
<organism evidence="4">
    <name type="scientific">Chromera velia CCMP2878</name>
    <dbReference type="NCBI Taxonomy" id="1169474"/>
    <lineage>
        <taxon>Eukaryota</taxon>
        <taxon>Sar</taxon>
        <taxon>Alveolata</taxon>
        <taxon>Colpodellida</taxon>
        <taxon>Chromeraceae</taxon>
        <taxon>Chromera</taxon>
    </lineage>
</organism>
<dbReference type="InterPro" id="IPR009057">
    <property type="entry name" value="Homeodomain-like_sf"/>
</dbReference>
<dbReference type="SUPFAM" id="SSF46689">
    <property type="entry name" value="Homeodomain-like"/>
    <property type="match status" value="1"/>
</dbReference>
<dbReference type="GO" id="GO:0006338">
    <property type="term" value="P:chromatin remodeling"/>
    <property type="evidence" value="ECO:0007669"/>
    <property type="project" value="TreeGrafter"/>
</dbReference>
<dbReference type="GO" id="GO:0003713">
    <property type="term" value="F:transcription coactivator activity"/>
    <property type="evidence" value="ECO:0007669"/>
    <property type="project" value="TreeGrafter"/>
</dbReference>
<reference evidence="4" key="1">
    <citation type="submission" date="2014-11" db="EMBL/GenBank/DDBJ databases">
        <authorList>
            <person name="Otto D Thomas"/>
            <person name="Naeem Raeece"/>
        </authorList>
    </citation>
    <scope>NUCLEOTIDE SEQUENCE</scope>
</reference>
<dbReference type="InterPro" id="IPR036388">
    <property type="entry name" value="WH-like_DNA-bd_sf"/>
</dbReference>
<evidence type="ECO:0000313" key="4">
    <source>
        <dbReference type="EMBL" id="CEM12490.1"/>
    </source>
</evidence>
<feature type="region of interest" description="Disordered" evidence="2">
    <location>
        <begin position="20"/>
        <end position="149"/>
    </location>
</feature>
<dbReference type="GO" id="GO:0006357">
    <property type="term" value="P:regulation of transcription by RNA polymerase II"/>
    <property type="evidence" value="ECO:0007669"/>
    <property type="project" value="TreeGrafter"/>
</dbReference>
<dbReference type="EMBL" id="CDMZ01000354">
    <property type="protein sequence ID" value="CEM12490.1"/>
    <property type="molecule type" value="Genomic_DNA"/>
</dbReference>
<feature type="compositionally biased region" description="Gly residues" evidence="2">
    <location>
        <begin position="84"/>
        <end position="95"/>
    </location>
</feature>
<feature type="compositionally biased region" description="Low complexity" evidence="2">
    <location>
        <begin position="20"/>
        <end position="40"/>
    </location>
</feature>
<protein>
    <recommendedName>
        <fullName evidence="3">Transcriptional adapter 2-alpha/beta-like domain-containing protein</fullName>
    </recommendedName>
</protein>
<dbReference type="InterPro" id="IPR055141">
    <property type="entry name" value="TADA2A_B-like_dom"/>
</dbReference>
<sequence length="578" mass="60987">MAKPTSSLCLMELGVCLQDASSSSSSSAAGPPAAAASVAPTEIGGGGDEVGRVGVSGSGGGQQSGGTMGGGEGDVEMGTEGSVAAGGGGGGGGGAPHRAESSASVSSSSAAIVPTGAARSGSSSASVTGGPEGAGAQSQKQPDAKPPSYSIVGYMERRCDFETEYDNDAEMIVADLEFRPEEPPEETELKLNALEIFNCKLDERMRRKAFAVHRNLLDIRAQQAKDRKRTRDERDYHQILRAAQRFHPDVEHEEFVKCLITERRLRERAEKLREWRQKGIRTFREAAELESIGQAREVQNKKPTYSSNQTSSSTNAFTFHPEKEVVTALKKTGRKWVMDQEEIDAVGGVGRRGKGDTMTAHSQTHTEGQGEGEGDTEGGGRGGGILGRSGHSSLGSVDESMGLGLGGEGEGEGGEGVEAPGEGGEERDAGAPKEMQFGPQDEYSILPGWDLLDENEKKVSSRLQIPPQHFLSMKKMIVDAQISLGFLTQSETHKVFKMDTSRAGELYEFGVSARLIERPTEGNAAAADAVEAAEKAEKEKEKADKKAAAAQAAAIAGADKDKIIAGAQQPPPSKLRRV</sequence>
<evidence type="ECO:0000259" key="3">
    <source>
        <dbReference type="Pfam" id="PF22941"/>
    </source>
</evidence>
<dbReference type="AlphaFoldDB" id="A0A0G4FGK8"/>
<accession>A0A0G4FGK8</accession>
<keyword evidence="1" id="KW-0175">Coiled coil</keyword>
<name>A0A0G4FGK8_9ALVE</name>
<feature type="region of interest" description="Disordered" evidence="2">
    <location>
        <begin position="347"/>
        <end position="439"/>
    </location>
</feature>
<feature type="compositionally biased region" description="Gly residues" evidence="2">
    <location>
        <begin position="377"/>
        <end position="387"/>
    </location>
</feature>
<dbReference type="GO" id="GO:0003682">
    <property type="term" value="F:chromatin binding"/>
    <property type="evidence" value="ECO:0007669"/>
    <property type="project" value="TreeGrafter"/>
</dbReference>
<feature type="domain" description="Transcriptional adapter 2-alpha/beta-like" evidence="3">
    <location>
        <begin position="151"/>
        <end position="226"/>
    </location>
</feature>